<gene>
    <name evidence="1" type="ORF">EMQ25_01385</name>
</gene>
<organism evidence="1 2">
    <name type="scientific">Arsenicitalea aurantiaca</name>
    <dbReference type="NCBI Taxonomy" id="1783274"/>
    <lineage>
        <taxon>Bacteria</taxon>
        <taxon>Pseudomonadati</taxon>
        <taxon>Pseudomonadota</taxon>
        <taxon>Alphaproteobacteria</taxon>
        <taxon>Hyphomicrobiales</taxon>
        <taxon>Devosiaceae</taxon>
        <taxon>Arsenicitalea</taxon>
    </lineage>
</organism>
<dbReference type="Proteomes" id="UP000281547">
    <property type="component" value="Unassembled WGS sequence"/>
</dbReference>
<dbReference type="EMBL" id="RZNJ01000001">
    <property type="protein sequence ID" value="RUT34643.1"/>
    <property type="molecule type" value="Genomic_DNA"/>
</dbReference>
<proteinExistence type="predicted"/>
<name>A0A433XKR0_9HYPH</name>
<dbReference type="SUPFAM" id="SSF159275">
    <property type="entry name" value="PA1994-like"/>
    <property type="match status" value="1"/>
</dbReference>
<evidence type="ECO:0000313" key="1">
    <source>
        <dbReference type="EMBL" id="RUT34643.1"/>
    </source>
</evidence>
<dbReference type="OrthoDB" id="7347529at2"/>
<dbReference type="Pfam" id="PF06475">
    <property type="entry name" value="Glycolipid_bind"/>
    <property type="match status" value="1"/>
</dbReference>
<keyword evidence="2" id="KW-1185">Reference proteome</keyword>
<dbReference type="RefSeq" id="WP_127186762.1">
    <property type="nucleotide sequence ID" value="NZ_RZNJ01000001.1"/>
</dbReference>
<protein>
    <submittedName>
        <fullName evidence="1">Transcriptional regulator</fullName>
    </submittedName>
</protein>
<evidence type="ECO:0000313" key="2">
    <source>
        <dbReference type="Proteomes" id="UP000281547"/>
    </source>
</evidence>
<comment type="caution">
    <text evidence="1">The sequence shown here is derived from an EMBL/GenBank/DDBJ whole genome shotgun (WGS) entry which is preliminary data.</text>
</comment>
<dbReference type="AlphaFoldDB" id="A0A433XKR0"/>
<sequence length="182" mass="20462">MPLNRTIRWRPLASGGLEHLRLSDWGHVIKARGNLIGEDAGRQFALSYEINLTPDWTFETAVIQTDSGVMLILSRDRDGAWYQSSTGLPELAGCVDIDLSGSPFTNTLPVRRISDWVIGEPRRLEMAYIDLPDLGVRRDVQIYTRLSDTLFRYESGDGDFAAEIAFDPDGLVLDYPPLFTRS</sequence>
<reference evidence="1 2" key="1">
    <citation type="journal article" date="2016" name="Int. J. Syst. Evol. Microbiol.">
        <title>Arsenicitalea aurantiaca gen. nov., sp. nov., a new member of the family Hyphomicrobiaceae, isolated from high-arsenic sediment.</title>
        <authorList>
            <person name="Mu Y."/>
            <person name="Zhou L."/>
            <person name="Zeng X.C."/>
            <person name="Liu L."/>
            <person name="Pan Y."/>
            <person name="Chen X."/>
            <person name="Wang J."/>
            <person name="Li S."/>
            <person name="Li W.J."/>
            <person name="Wang Y."/>
        </authorList>
    </citation>
    <scope>NUCLEOTIDE SEQUENCE [LARGE SCALE GENOMIC DNA]</scope>
    <source>
        <strain evidence="1 2">42-50</strain>
    </source>
</reference>
<accession>A0A433XKR0</accession>
<dbReference type="InterPro" id="IPR009467">
    <property type="entry name" value="Glycolipid-bd_prot_put"/>
</dbReference>